<dbReference type="InterPro" id="IPR036259">
    <property type="entry name" value="MFS_trans_sf"/>
</dbReference>
<keyword evidence="8" id="KW-0997">Cell inner membrane</keyword>
<feature type="transmembrane region" description="Helical" evidence="8">
    <location>
        <begin position="108"/>
        <end position="125"/>
    </location>
</feature>
<dbReference type="RefSeq" id="WP_011995485.1">
    <property type="nucleotide sequence ID" value="NC_009719.1"/>
</dbReference>
<evidence type="ECO:0000256" key="1">
    <source>
        <dbReference type="ARBA" id="ARBA00004651"/>
    </source>
</evidence>
<dbReference type="CDD" id="cd17320">
    <property type="entry name" value="MFS_MdfA_MDR_like"/>
    <property type="match status" value="1"/>
</dbReference>
<dbReference type="AlphaFoldDB" id="A7HQL1"/>
<dbReference type="GO" id="GO:0015385">
    <property type="term" value="F:sodium:proton antiporter activity"/>
    <property type="evidence" value="ECO:0007669"/>
    <property type="project" value="TreeGrafter"/>
</dbReference>
<evidence type="ECO:0000256" key="6">
    <source>
        <dbReference type="ARBA" id="ARBA00022989"/>
    </source>
</evidence>
<dbReference type="OrthoDB" id="9800416at2"/>
<keyword evidence="4" id="KW-1003">Cell membrane</keyword>
<dbReference type="GO" id="GO:0042910">
    <property type="term" value="F:xenobiotic transmembrane transporter activity"/>
    <property type="evidence" value="ECO:0007669"/>
    <property type="project" value="InterPro"/>
</dbReference>
<feature type="domain" description="Major facilitator superfamily (MFS) profile" evidence="9">
    <location>
        <begin position="11"/>
        <end position="398"/>
    </location>
</feature>
<dbReference type="NCBIfam" id="TIGR00710">
    <property type="entry name" value="efflux_Bcr_CflA"/>
    <property type="match status" value="1"/>
</dbReference>
<dbReference type="PROSITE" id="PS50850">
    <property type="entry name" value="MFS"/>
    <property type="match status" value="1"/>
</dbReference>
<evidence type="ECO:0000313" key="10">
    <source>
        <dbReference type="EMBL" id="ABS62194.1"/>
    </source>
</evidence>
<feature type="transmembrane region" description="Helical" evidence="8">
    <location>
        <begin position="79"/>
        <end position="96"/>
    </location>
</feature>
<dbReference type="PANTHER" id="PTHR23502">
    <property type="entry name" value="MAJOR FACILITATOR SUPERFAMILY"/>
    <property type="match status" value="1"/>
</dbReference>
<organism evidence="10 11">
    <name type="scientific">Parvibaculum lavamentivorans (strain DS-1 / DSM 13023 / NCIMB 13966)</name>
    <dbReference type="NCBI Taxonomy" id="402881"/>
    <lineage>
        <taxon>Bacteria</taxon>
        <taxon>Pseudomonadati</taxon>
        <taxon>Pseudomonadota</taxon>
        <taxon>Alphaproteobacteria</taxon>
        <taxon>Hyphomicrobiales</taxon>
        <taxon>Parvibaculaceae</taxon>
        <taxon>Parvibaculum</taxon>
    </lineage>
</organism>
<dbReference type="PANTHER" id="PTHR23502:SF132">
    <property type="entry name" value="POLYAMINE TRANSPORTER 2-RELATED"/>
    <property type="match status" value="1"/>
</dbReference>
<keyword evidence="6 8" id="KW-1133">Transmembrane helix</keyword>
<protein>
    <recommendedName>
        <fullName evidence="8">Bcr/CflA family efflux transporter</fullName>
    </recommendedName>
</protein>
<evidence type="ECO:0000256" key="2">
    <source>
        <dbReference type="ARBA" id="ARBA00006236"/>
    </source>
</evidence>
<feature type="transmembrane region" description="Helical" evidence="8">
    <location>
        <begin position="282"/>
        <end position="304"/>
    </location>
</feature>
<feature type="transmembrane region" description="Helical" evidence="8">
    <location>
        <begin position="217"/>
        <end position="235"/>
    </location>
</feature>
<feature type="transmembrane region" description="Helical" evidence="8">
    <location>
        <begin position="12"/>
        <end position="28"/>
    </location>
</feature>
<gene>
    <name evidence="10" type="ordered locus">Plav_0571</name>
</gene>
<proteinExistence type="inferred from homology"/>
<reference evidence="10 11" key="1">
    <citation type="journal article" date="2011" name="Stand. Genomic Sci.">
        <title>Complete genome sequence of Parvibaculum lavamentivorans type strain (DS-1(T)).</title>
        <authorList>
            <person name="Schleheck D."/>
            <person name="Weiss M."/>
            <person name="Pitluck S."/>
            <person name="Bruce D."/>
            <person name="Land M.L."/>
            <person name="Han S."/>
            <person name="Saunders E."/>
            <person name="Tapia R."/>
            <person name="Detter C."/>
            <person name="Brettin T."/>
            <person name="Han J."/>
            <person name="Woyke T."/>
            <person name="Goodwin L."/>
            <person name="Pennacchio L."/>
            <person name="Nolan M."/>
            <person name="Cook A.M."/>
            <person name="Kjelleberg S."/>
            <person name="Thomas T."/>
        </authorList>
    </citation>
    <scope>NUCLEOTIDE SEQUENCE [LARGE SCALE GENOMIC DNA]</scope>
    <source>
        <strain evidence="11">DS-1 / DSM 13023 / NCIMB 13966</strain>
    </source>
</reference>
<dbReference type="InterPro" id="IPR020846">
    <property type="entry name" value="MFS_dom"/>
</dbReference>
<dbReference type="eggNOG" id="COG2814">
    <property type="taxonomic scope" value="Bacteria"/>
</dbReference>
<accession>A7HQL1</accession>
<feature type="transmembrane region" description="Helical" evidence="8">
    <location>
        <begin position="373"/>
        <end position="393"/>
    </location>
</feature>
<dbReference type="Proteomes" id="UP000006377">
    <property type="component" value="Chromosome"/>
</dbReference>
<dbReference type="GO" id="GO:1990961">
    <property type="term" value="P:xenobiotic detoxification by transmembrane export across the plasma membrane"/>
    <property type="evidence" value="ECO:0007669"/>
    <property type="project" value="InterPro"/>
</dbReference>
<dbReference type="EMBL" id="CP000774">
    <property type="protein sequence ID" value="ABS62194.1"/>
    <property type="molecule type" value="Genomic_DNA"/>
</dbReference>
<evidence type="ECO:0000256" key="5">
    <source>
        <dbReference type="ARBA" id="ARBA00022692"/>
    </source>
</evidence>
<evidence type="ECO:0000256" key="8">
    <source>
        <dbReference type="RuleBase" id="RU365088"/>
    </source>
</evidence>
<keyword evidence="7 8" id="KW-0472">Membrane</keyword>
<comment type="similarity">
    <text evidence="2 8">Belongs to the major facilitator superfamily. Bcr/CmlA family.</text>
</comment>
<dbReference type="STRING" id="402881.Plav_0571"/>
<feature type="transmembrane region" description="Helical" evidence="8">
    <location>
        <begin position="255"/>
        <end position="275"/>
    </location>
</feature>
<comment type="subcellular location">
    <subcellularLocation>
        <location evidence="8">Cell inner membrane</location>
        <topology evidence="8">Multi-pass membrane protein</topology>
    </subcellularLocation>
    <subcellularLocation>
        <location evidence="1">Cell membrane</location>
        <topology evidence="1">Multi-pass membrane protein</topology>
    </subcellularLocation>
</comment>
<dbReference type="GO" id="GO:0005886">
    <property type="term" value="C:plasma membrane"/>
    <property type="evidence" value="ECO:0007669"/>
    <property type="project" value="UniProtKB-SubCell"/>
</dbReference>
<dbReference type="HOGENOM" id="CLU_001265_47_0_5"/>
<feature type="transmembrane region" description="Helical" evidence="8">
    <location>
        <begin position="167"/>
        <end position="187"/>
    </location>
</feature>
<dbReference type="KEGG" id="pla:Plav_0571"/>
<feature type="transmembrane region" description="Helical" evidence="8">
    <location>
        <begin position="48"/>
        <end position="67"/>
    </location>
</feature>
<feature type="transmembrane region" description="Helical" evidence="8">
    <location>
        <begin position="137"/>
        <end position="161"/>
    </location>
</feature>
<name>A7HQL1_PARL1</name>
<dbReference type="Gene3D" id="1.20.1720.10">
    <property type="entry name" value="Multidrug resistance protein D"/>
    <property type="match status" value="1"/>
</dbReference>
<dbReference type="SUPFAM" id="SSF103473">
    <property type="entry name" value="MFS general substrate transporter"/>
    <property type="match status" value="1"/>
</dbReference>
<feature type="transmembrane region" description="Helical" evidence="8">
    <location>
        <begin position="347"/>
        <end position="367"/>
    </location>
</feature>
<evidence type="ECO:0000313" key="11">
    <source>
        <dbReference type="Proteomes" id="UP000006377"/>
    </source>
</evidence>
<dbReference type="Pfam" id="PF07690">
    <property type="entry name" value="MFS_1"/>
    <property type="match status" value="1"/>
</dbReference>
<keyword evidence="3 8" id="KW-0813">Transport</keyword>
<keyword evidence="11" id="KW-1185">Reference proteome</keyword>
<evidence type="ECO:0000256" key="7">
    <source>
        <dbReference type="ARBA" id="ARBA00023136"/>
    </source>
</evidence>
<feature type="transmembrane region" description="Helical" evidence="8">
    <location>
        <begin position="310"/>
        <end position="335"/>
    </location>
</feature>
<evidence type="ECO:0000259" key="9">
    <source>
        <dbReference type="PROSITE" id="PS50850"/>
    </source>
</evidence>
<evidence type="ECO:0000256" key="4">
    <source>
        <dbReference type="ARBA" id="ARBA00022475"/>
    </source>
</evidence>
<dbReference type="InterPro" id="IPR004812">
    <property type="entry name" value="Efflux_drug-R_Bcr/CmlA"/>
</dbReference>
<keyword evidence="5 8" id="KW-0812">Transmembrane</keyword>
<dbReference type="FunFam" id="1.20.1720.10:FF:000005">
    <property type="entry name" value="Bcr/CflA family efflux transporter"/>
    <property type="match status" value="1"/>
</dbReference>
<sequence>MNASSPRGSRIGFVVILGALIAFAPLSIDMYLPAFPAIAAHFNTTAGAVQMTLAVFFIGLSVGQGVVGPITDRVGRLPPLLIGIGLYVGASIWAALAPDIESLTAARLFQALGGCAGIVVSRAMVRDLFDERGSAQVYSLLMLVMGLAPILAPMIGGFIILHHDWHMIFWVLAAFGLACVPAVIFGLGETLPRERRQHGGLRPVLGAYLALFADRPFMGFALANAFISAAMFAYITGSPFVFIELHGLDPSGYAMLFGANAAGLIFASQVNAFLLRRISGRLILKIAMGVHLAAVVALLGFTIFMPGAFYPLAACIFVAVGCLGFVGANATAAAMARADSHIGSASALTGILQFALAAVSGGLVGAFNDGTALPMALIIAGASIAATLARLSARERVPA</sequence>
<dbReference type="InterPro" id="IPR011701">
    <property type="entry name" value="MFS"/>
</dbReference>
<evidence type="ECO:0000256" key="3">
    <source>
        <dbReference type="ARBA" id="ARBA00022448"/>
    </source>
</evidence>